<evidence type="ECO:0000256" key="3">
    <source>
        <dbReference type="ARBA" id="ARBA00022490"/>
    </source>
</evidence>
<keyword evidence="5" id="KW-0966">Cell projection</keyword>
<evidence type="ECO:0000259" key="6">
    <source>
        <dbReference type="Pfam" id="PF22544"/>
    </source>
</evidence>
<dbReference type="Gene3D" id="2.130.10.10">
    <property type="entry name" value="YVTN repeat-like/Quinoprotein amine dehydrogenase"/>
    <property type="match status" value="1"/>
</dbReference>
<dbReference type="InterPro" id="IPR053879">
    <property type="entry name" value="HYDIN_VesB_CFA65-like_Ig"/>
</dbReference>
<feature type="domain" description="HYDIN/VesB/CFA65-like Ig-like" evidence="6">
    <location>
        <begin position="714"/>
        <end position="806"/>
    </location>
</feature>
<dbReference type="SUPFAM" id="SSF50998">
    <property type="entry name" value="Quinoprotein alcohol dehydrogenase-like"/>
    <property type="match status" value="1"/>
</dbReference>
<sequence length="1417" mass="141392">MAASVLVAPPAAHADNTTIAKDVLRTGWDNQEPGLTPSTVVGANFGQLFKTPVQGQVYAQPLVVGSTVVTATEDNWVYGLDAVTGAVKWSRSLGAPWPAATTGCADLTPNIGSTSTGVYDASSGYTYISTKTNDGPDANHPNWYLHAVNLTTGAEKSGWPIKIAGTPANDPDHPFNAKDVNNRPGLLLMNGVVYLAFGGHCDYGTYVGWVAGVNVSTGVTNLWSDEVGVSNKLAGIWHAGGGIMSDGNGRMFVATGNGATPPNSPGMPPPKQLSQSVIRLGVDANGVISSKDFFSPSNAAVLDQNDQDFGSGGPVGLPDQYFGTASVPHLMVQGGKDGRVFLLNRDNLGGKAQGANGGDNVVQQLGPYHGFWSRPAVYGGEGGYIYMLQSTSQLLAFKYAATGDGKPALSLAGNSAESFGYTSGSPIVTSDGTTPGSAVVWLIGADGPAGNGGRLCAYRGVPVNKQMQQLRCFTLGYVSKFSSPASSNGRVYAGTRDGFVYGFGQPTTSSLAAPQLDLGNVALGANGTGTVTATATRTITISAVNTAAPFTATPPALPVTLSAGQTISVPIKFTPTVPGPASGLLNFTVTDGANTGTVATTLVGNGIKPGFTANTPVVDFGDRPVGSSKVLTASFTNTGTANETVTATTSPAAPFSVTGLPATGTVLAPGQTIAVGVSYVPTTSGPHTGSLSISGANGVATVQLKGQGVTGSAELTIDPGELDFGTVPVGTSVTKTLTVANAGNLGLTITKAAPPTLPFVVDTPLPESQAIGPDDELTIQVKFTPTQAGTFTGQYLISSDDGHGAHSIPVRGTATVTGAPVPSIVGGSWVLNGSASMDGTALQLTPNAGDKVGTAIYSNPLPSANLTASFTAQIGGGSGADGLAFALLDASRSIGLKSVGGGGGGMGVQNLPGVYVSLDTWQGANDTSANFIGIATTGNAAGLQYLATATNIPNLRTGTHAIVVSTATGKLTVSIDGTQVLESTVALPASTLLAFGGGTGGAYDRHAVSNVAITSGGTGIPAPGTGWRYNGSAYPNGDEAILTAAQNNLAGSAFYSTPVNTNGLKASFTMTMGGGSGGDGMSFALLDPATSAGGVGTAGSGVGVNGLSGVAVTFRTYQGSGVASGNWIGIATTKPGAADFTYVATNTQLTDMRTGDHQVQIEVVGLTVIVKLDGVQVLSGRVPALQATALVGLTGGTGGVNDVHAASNVQITSGAALTPLAAPPSANWKANGSTVVNGGTVRLTGPVAMQAGTAIYTTPINPARLNASFTIRIGDGQGGADGMTFMLVDPAAGTSSSLGAAGGGLGFAGVPGVAVCFVTYPQGSQASNNFIGIATTGGSAMGVNFIATATAGVPNLRAGTHNVQVRAGGGGDLVVTIDGTTVLDTLVTLPATVLPGFSGGTGGWYDTHEASNINIQY</sequence>
<comment type="caution">
    <text evidence="7">The sequence shown here is derived from an EMBL/GenBank/DDBJ whole genome shotgun (WGS) entry which is preliminary data.</text>
</comment>
<protein>
    <submittedName>
        <fullName evidence="7">Choice-of-anchor D domain-containing protein</fullName>
    </submittedName>
</protein>
<reference evidence="7 8" key="1">
    <citation type="submission" date="2024-09" db="EMBL/GenBank/DDBJ databases">
        <authorList>
            <person name="Sun Q."/>
            <person name="Mori K."/>
        </authorList>
    </citation>
    <scope>NUCLEOTIDE SEQUENCE [LARGE SCALE GENOMIC DNA]</scope>
    <source>
        <strain evidence="7 8">JCM 3307</strain>
    </source>
</reference>
<dbReference type="Gene3D" id="2.60.40.10">
    <property type="entry name" value="Immunoglobulins"/>
    <property type="match status" value="3"/>
</dbReference>
<dbReference type="PANTHER" id="PTHR12223">
    <property type="entry name" value="VESICULAR MANNOSE-BINDING LECTIN"/>
    <property type="match status" value="1"/>
</dbReference>
<feature type="domain" description="HYDIN/VesB/CFA65-like Ig-like" evidence="6">
    <location>
        <begin position="614"/>
        <end position="701"/>
    </location>
</feature>
<evidence type="ECO:0000256" key="4">
    <source>
        <dbReference type="ARBA" id="ARBA00023069"/>
    </source>
</evidence>
<dbReference type="InterPro" id="IPR051136">
    <property type="entry name" value="Intracellular_Lectin-GPT"/>
</dbReference>
<dbReference type="InterPro" id="IPR015943">
    <property type="entry name" value="WD40/YVTN_repeat-like_dom_sf"/>
</dbReference>
<dbReference type="EMBL" id="JBHMCA010000084">
    <property type="protein sequence ID" value="MFB9451095.1"/>
    <property type="molecule type" value="Genomic_DNA"/>
</dbReference>
<name>A0ABV5MQG1_9ACTN</name>
<keyword evidence="8" id="KW-1185">Reference proteome</keyword>
<dbReference type="RefSeq" id="WP_223099925.1">
    <property type="nucleotide sequence ID" value="NZ_CP061913.1"/>
</dbReference>
<evidence type="ECO:0000256" key="2">
    <source>
        <dbReference type="ARBA" id="ARBA00004496"/>
    </source>
</evidence>
<dbReference type="NCBIfam" id="NF012200">
    <property type="entry name" value="choice_anch_D"/>
    <property type="match status" value="3"/>
</dbReference>
<evidence type="ECO:0000256" key="5">
    <source>
        <dbReference type="ARBA" id="ARBA00023273"/>
    </source>
</evidence>
<organism evidence="7 8">
    <name type="scientific">Dactylosporangium vinaceum</name>
    <dbReference type="NCBI Taxonomy" id="53362"/>
    <lineage>
        <taxon>Bacteria</taxon>
        <taxon>Bacillati</taxon>
        <taxon>Actinomycetota</taxon>
        <taxon>Actinomycetes</taxon>
        <taxon>Micromonosporales</taxon>
        <taxon>Micromonosporaceae</taxon>
        <taxon>Dactylosporangium</taxon>
    </lineage>
</organism>
<comment type="subcellular location">
    <subcellularLocation>
        <location evidence="1">Cell projection</location>
        <location evidence="1">Cilium</location>
    </subcellularLocation>
    <subcellularLocation>
        <location evidence="2">Cytoplasm</location>
    </subcellularLocation>
</comment>
<dbReference type="SUPFAM" id="SSF49899">
    <property type="entry name" value="Concanavalin A-like lectins/glucanases"/>
    <property type="match status" value="3"/>
</dbReference>
<accession>A0ABV5MQG1</accession>
<dbReference type="Pfam" id="PF22544">
    <property type="entry name" value="HYDIN_VesB_CFA65-like_Ig"/>
    <property type="match status" value="2"/>
</dbReference>
<gene>
    <name evidence="7" type="ORF">ACFFTR_49210</name>
</gene>
<evidence type="ECO:0000313" key="7">
    <source>
        <dbReference type="EMBL" id="MFB9451095.1"/>
    </source>
</evidence>
<dbReference type="InterPro" id="IPR013320">
    <property type="entry name" value="ConA-like_dom_sf"/>
</dbReference>
<dbReference type="InterPro" id="IPR013783">
    <property type="entry name" value="Ig-like_fold"/>
</dbReference>
<evidence type="ECO:0000313" key="8">
    <source>
        <dbReference type="Proteomes" id="UP001589608"/>
    </source>
</evidence>
<evidence type="ECO:0000256" key="1">
    <source>
        <dbReference type="ARBA" id="ARBA00004138"/>
    </source>
</evidence>
<dbReference type="Proteomes" id="UP001589608">
    <property type="component" value="Unassembled WGS sequence"/>
</dbReference>
<keyword evidence="4" id="KW-0969">Cilium</keyword>
<keyword evidence="3" id="KW-0963">Cytoplasm</keyword>
<dbReference type="Gene3D" id="2.60.120.200">
    <property type="match status" value="3"/>
</dbReference>
<dbReference type="InterPro" id="IPR011047">
    <property type="entry name" value="Quinoprotein_ADH-like_sf"/>
</dbReference>
<proteinExistence type="predicted"/>